<sequence>MLKTVLLALLLGAVALAELSEDSGIDEMASDSTVDELPTKTSQKKPNFFPMPPFLKHCTLKARGEYIAIVMDYSLTRTQLYKKLEQWKEAQPKKIQKEVDQFNAFMKRHMQDVRKNATHSLEEFPQVLKSIDEIVRKPNVPRIDIAKKVYQILKGTDRQTAELTVAFMRIFTGHRRCPHDHLVKYNSKEIELILKGYEYKTGTLEEDLEGIF</sequence>
<dbReference type="PANTHER" id="PTHR21593">
    <property type="entry name" value="PRION-LIKE- Q/N-RICH -DOMAIN-BEARING PROTEIN PROTEIN"/>
    <property type="match status" value="1"/>
</dbReference>
<feature type="chain" id="PRO_5041223425" description="SXP/RAL-2 family protein Ani s 5-like cation-binding domain-containing protein" evidence="1">
    <location>
        <begin position="18"/>
        <end position="212"/>
    </location>
</feature>
<dbReference type="PANTHER" id="PTHR21593:SF36">
    <property type="entry name" value="DUF148 DOMAIN-CONTAINING PROTEIN-RELATED"/>
    <property type="match status" value="1"/>
</dbReference>
<dbReference type="InterPro" id="IPR003677">
    <property type="entry name" value="ANIS5_cation-bd"/>
</dbReference>
<dbReference type="EMBL" id="CATQJA010002657">
    <property type="protein sequence ID" value="CAJ0579581.1"/>
    <property type="molecule type" value="Genomic_DNA"/>
</dbReference>
<feature type="non-terminal residue" evidence="3">
    <location>
        <position position="1"/>
    </location>
</feature>
<feature type="domain" description="SXP/RAL-2 family protein Ani s 5-like cation-binding" evidence="2">
    <location>
        <begin position="62"/>
        <end position="165"/>
    </location>
</feature>
<evidence type="ECO:0000313" key="4">
    <source>
        <dbReference type="Proteomes" id="UP001177023"/>
    </source>
</evidence>
<protein>
    <recommendedName>
        <fullName evidence="2">SXP/RAL-2 family protein Ani s 5-like cation-binding domain-containing protein</fullName>
    </recommendedName>
</protein>
<evidence type="ECO:0000256" key="1">
    <source>
        <dbReference type="SAM" id="SignalP"/>
    </source>
</evidence>
<feature type="signal peptide" evidence="1">
    <location>
        <begin position="1"/>
        <end position="17"/>
    </location>
</feature>
<dbReference type="Proteomes" id="UP001177023">
    <property type="component" value="Unassembled WGS sequence"/>
</dbReference>
<dbReference type="AlphaFoldDB" id="A0AA36D2Q5"/>
<dbReference type="InterPro" id="IPR052823">
    <property type="entry name" value="SXP/RAL-2_related"/>
</dbReference>
<dbReference type="Pfam" id="PF02520">
    <property type="entry name" value="ANIS5_cation-bd"/>
    <property type="match status" value="1"/>
</dbReference>
<evidence type="ECO:0000259" key="2">
    <source>
        <dbReference type="Pfam" id="PF02520"/>
    </source>
</evidence>
<comment type="caution">
    <text evidence="3">The sequence shown here is derived from an EMBL/GenBank/DDBJ whole genome shotgun (WGS) entry which is preliminary data.</text>
</comment>
<organism evidence="3 4">
    <name type="scientific">Mesorhabditis spiculigera</name>
    <dbReference type="NCBI Taxonomy" id="96644"/>
    <lineage>
        <taxon>Eukaryota</taxon>
        <taxon>Metazoa</taxon>
        <taxon>Ecdysozoa</taxon>
        <taxon>Nematoda</taxon>
        <taxon>Chromadorea</taxon>
        <taxon>Rhabditida</taxon>
        <taxon>Rhabditina</taxon>
        <taxon>Rhabditomorpha</taxon>
        <taxon>Rhabditoidea</taxon>
        <taxon>Rhabditidae</taxon>
        <taxon>Mesorhabditinae</taxon>
        <taxon>Mesorhabditis</taxon>
    </lineage>
</organism>
<reference evidence="3" key="1">
    <citation type="submission" date="2023-06" db="EMBL/GenBank/DDBJ databases">
        <authorList>
            <person name="Delattre M."/>
        </authorList>
    </citation>
    <scope>NUCLEOTIDE SEQUENCE</scope>
    <source>
        <strain evidence="3">AF72</strain>
    </source>
</reference>
<proteinExistence type="predicted"/>
<keyword evidence="4" id="KW-1185">Reference proteome</keyword>
<gene>
    <name evidence="3" type="ORF">MSPICULIGERA_LOCUS17793</name>
</gene>
<name>A0AA36D2Q5_9BILA</name>
<accession>A0AA36D2Q5</accession>
<evidence type="ECO:0000313" key="3">
    <source>
        <dbReference type="EMBL" id="CAJ0579581.1"/>
    </source>
</evidence>
<keyword evidence="1" id="KW-0732">Signal</keyword>